<dbReference type="EMBL" id="PTIX01000001">
    <property type="protein sequence ID" value="PPK71473.1"/>
    <property type="molecule type" value="Genomic_DNA"/>
</dbReference>
<evidence type="ECO:0000313" key="2">
    <source>
        <dbReference type="EMBL" id="PPK71473.1"/>
    </source>
</evidence>
<dbReference type="PROSITE" id="PS51257">
    <property type="entry name" value="PROKAR_LIPOPROTEIN"/>
    <property type="match status" value="1"/>
</dbReference>
<evidence type="ECO:0008006" key="4">
    <source>
        <dbReference type="Google" id="ProtNLM"/>
    </source>
</evidence>
<dbReference type="Proteomes" id="UP000239203">
    <property type="component" value="Unassembled WGS sequence"/>
</dbReference>
<proteinExistence type="predicted"/>
<sequence>MRIRGIALVPLVLVVAGCGAVDEPPLGAIGTITRESQISRPIDQYLPSEDDLARLWQVRGAATATCYARHGVPDRTSVPPRLRERLREQRKHDLTRSPLYGFFDTGDAHDNGYGTSPDSGHGLETPAPWAPPEVVKECEAAGSAAVGNLHLVTDERVLPDGGPPPATADRRVAEAVDAWAGCMRAAGHPYGNPIDPLLDPKWRRPISTGDGTRQPTTAAEIDTATADVRCKIEVNLVGTAVAVQAAYDQRYIDSHATQLTEFAQRVHGYTRGQAN</sequence>
<feature type="chain" id="PRO_5038640141" description="PknH-like protein" evidence="1">
    <location>
        <begin position="21"/>
        <end position="275"/>
    </location>
</feature>
<organism evidence="2 3">
    <name type="scientific">Actinokineospora auranticolor</name>
    <dbReference type="NCBI Taxonomy" id="155976"/>
    <lineage>
        <taxon>Bacteria</taxon>
        <taxon>Bacillati</taxon>
        <taxon>Actinomycetota</taxon>
        <taxon>Actinomycetes</taxon>
        <taxon>Pseudonocardiales</taxon>
        <taxon>Pseudonocardiaceae</taxon>
        <taxon>Actinokineospora</taxon>
    </lineage>
</organism>
<reference evidence="2 3" key="1">
    <citation type="submission" date="2018-02" db="EMBL/GenBank/DDBJ databases">
        <title>Genomic Encyclopedia of Archaeal and Bacterial Type Strains, Phase II (KMG-II): from individual species to whole genera.</title>
        <authorList>
            <person name="Goeker M."/>
        </authorList>
    </citation>
    <scope>NUCLEOTIDE SEQUENCE [LARGE SCALE GENOMIC DNA]</scope>
    <source>
        <strain evidence="2 3">YU 961-1</strain>
    </source>
</reference>
<evidence type="ECO:0000256" key="1">
    <source>
        <dbReference type="SAM" id="SignalP"/>
    </source>
</evidence>
<dbReference type="OrthoDB" id="4800194at2"/>
<keyword evidence="1" id="KW-0732">Signal</keyword>
<feature type="signal peptide" evidence="1">
    <location>
        <begin position="1"/>
        <end position="20"/>
    </location>
</feature>
<comment type="caution">
    <text evidence="2">The sequence shown here is derived from an EMBL/GenBank/DDBJ whole genome shotgun (WGS) entry which is preliminary data.</text>
</comment>
<evidence type="ECO:0000313" key="3">
    <source>
        <dbReference type="Proteomes" id="UP000239203"/>
    </source>
</evidence>
<dbReference type="RefSeq" id="WP_146107909.1">
    <property type="nucleotide sequence ID" value="NZ_CP154825.1"/>
</dbReference>
<name>A0A2S6H1Y5_9PSEU</name>
<keyword evidence="3" id="KW-1185">Reference proteome</keyword>
<accession>A0A2S6H1Y5</accession>
<gene>
    <name evidence="2" type="ORF">CLV40_101663</name>
</gene>
<dbReference type="AlphaFoldDB" id="A0A2S6H1Y5"/>
<protein>
    <recommendedName>
        <fullName evidence="4">PknH-like protein</fullName>
    </recommendedName>
</protein>